<keyword evidence="1" id="KW-0732">Signal</keyword>
<dbReference type="Proteomes" id="UP000235786">
    <property type="component" value="Unassembled WGS sequence"/>
</dbReference>
<proteinExistence type="predicted"/>
<reference evidence="2 3" key="1">
    <citation type="submission" date="2016-04" db="EMBL/GenBank/DDBJ databases">
        <title>A degradative enzymes factory behind the ericoid mycorrhizal symbiosis.</title>
        <authorList>
            <consortium name="DOE Joint Genome Institute"/>
            <person name="Martino E."/>
            <person name="Morin E."/>
            <person name="Grelet G."/>
            <person name="Kuo A."/>
            <person name="Kohler A."/>
            <person name="Daghino S."/>
            <person name="Barry K."/>
            <person name="Choi C."/>
            <person name="Cichocki N."/>
            <person name="Clum A."/>
            <person name="Copeland A."/>
            <person name="Hainaut M."/>
            <person name="Haridas S."/>
            <person name="Labutti K."/>
            <person name="Lindquist E."/>
            <person name="Lipzen A."/>
            <person name="Khouja H.-R."/>
            <person name="Murat C."/>
            <person name="Ohm R."/>
            <person name="Olson A."/>
            <person name="Spatafora J."/>
            <person name="Veneault-Fourrey C."/>
            <person name="Henrissat B."/>
            <person name="Grigoriev I."/>
            <person name="Martin F."/>
            <person name="Perotto S."/>
        </authorList>
    </citation>
    <scope>NUCLEOTIDE SEQUENCE [LARGE SCALE GENOMIC DNA]</scope>
    <source>
        <strain evidence="2 3">F</strain>
    </source>
</reference>
<dbReference type="EMBL" id="KZ613966">
    <property type="protein sequence ID" value="PMD30669.1"/>
    <property type="molecule type" value="Genomic_DNA"/>
</dbReference>
<gene>
    <name evidence="2" type="ORF">L207DRAFT_641593</name>
</gene>
<evidence type="ECO:0000313" key="3">
    <source>
        <dbReference type="Proteomes" id="UP000235786"/>
    </source>
</evidence>
<feature type="chain" id="PRO_5014473697" description="Cyanovirin-N domain-containing protein" evidence="1">
    <location>
        <begin position="20"/>
        <end position="110"/>
    </location>
</feature>
<evidence type="ECO:0000313" key="2">
    <source>
        <dbReference type="EMBL" id="PMD30669.1"/>
    </source>
</evidence>
<keyword evidence="3" id="KW-1185">Reference proteome</keyword>
<accession>A0A2J6QWQ2</accession>
<sequence>MKYSYTIFLSTLLGGGVFAANSKLNQYATISDCQNDVNIISHSSPVIDTCHTVDSRTGALFLVTGGGAAGAIFQGSTLNDCSTDSFGTLAEGSCIAAPGGIESIAFFVPV</sequence>
<evidence type="ECO:0000256" key="1">
    <source>
        <dbReference type="SAM" id="SignalP"/>
    </source>
</evidence>
<dbReference type="OrthoDB" id="3712072at2759"/>
<organism evidence="2 3">
    <name type="scientific">Hyaloscypha variabilis (strain UAMH 11265 / GT02V1 / F)</name>
    <name type="common">Meliniomyces variabilis</name>
    <dbReference type="NCBI Taxonomy" id="1149755"/>
    <lineage>
        <taxon>Eukaryota</taxon>
        <taxon>Fungi</taxon>
        <taxon>Dikarya</taxon>
        <taxon>Ascomycota</taxon>
        <taxon>Pezizomycotina</taxon>
        <taxon>Leotiomycetes</taxon>
        <taxon>Helotiales</taxon>
        <taxon>Hyaloscyphaceae</taxon>
        <taxon>Hyaloscypha</taxon>
        <taxon>Hyaloscypha variabilis</taxon>
    </lineage>
</organism>
<protein>
    <recommendedName>
        <fullName evidence="4">Cyanovirin-N domain-containing protein</fullName>
    </recommendedName>
</protein>
<evidence type="ECO:0008006" key="4">
    <source>
        <dbReference type="Google" id="ProtNLM"/>
    </source>
</evidence>
<dbReference type="AlphaFoldDB" id="A0A2J6QWQ2"/>
<feature type="signal peptide" evidence="1">
    <location>
        <begin position="1"/>
        <end position="19"/>
    </location>
</feature>
<name>A0A2J6QWQ2_HYAVF</name>